<gene>
    <name evidence="2" type="ORF">CVLEPA_LOCUS4896</name>
</gene>
<protein>
    <submittedName>
        <fullName evidence="2">Uncharacterized protein</fullName>
    </submittedName>
</protein>
<proteinExistence type="predicted"/>
<sequence>MKPCSSFGGLVSIPQNTTDSVTSETETTSFDIRTTEQASSNQALEDPTQPVEQHVGQTEVLHNEDSIELPISKRLRRARKPTSFFPN</sequence>
<name>A0ABP0FA45_CLALP</name>
<dbReference type="Proteomes" id="UP001642483">
    <property type="component" value="Unassembled WGS sequence"/>
</dbReference>
<evidence type="ECO:0000313" key="3">
    <source>
        <dbReference type="Proteomes" id="UP001642483"/>
    </source>
</evidence>
<comment type="caution">
    <text evidence="2">The sequence shown here is derived from an EMBL/GenBank/DDBJ whole genome shotgun (WGS) entry which is preliminary data.</text>
</comment>
<reference evidence="2 3" key="1">
    <citation type="submission" date="2024-02" db="EMBL/GenBank/DDBJ databases">
        <authorList>
            <person name="Daric V."/>
            <person name="Darras S."/>
        </authorList>
    </citation>
    <scope>NUCLEOTIDE SEQUENCE [LARGE SCALE GENOMIC DNA]</scope>
</reference>
<feature type="compositionally biased region" description="Polar residues" evidence="1">
    <location>
        <begin position="30"/>
        <end position="43"/>
    </location>
</feature>
<evidence type="ECO:0000256" key="1">
    <source>
        <dbReference type="SAM" id="MobiDB-lite"/>
    </source>
</evidence>
<accession>A0ABP0FA45</accession>
<feature type="region of interest" description="Disordered" evidence="1">
    <location>
        <begin position="1"/>
        <end position="65"/>
    </location>
</feature>
<dbReference type="EMBL" id="CAWYQH010000013">
    <property type="protein sequence ID" value="CAK8675315.1"/>
    <property type="molecule type" value="Genomic_DNA"/>
</dbReference>
<feature type="compositionally biased region" description="Low complexity" evidence="1">
    <location>
        <begin position="17"/>
        <end position="29"/>
    </location>
</feature>
<keyword evidence="3" id="KW-1185">Reference proteome</keyword>
<evidence type="ECO:0000313" key="2">
    <source>
        <dbReference type="EMBL" id="CAK8675315.1"/>
    </source>
</evidence>
<organism evidence="2 3">
    <name type="scientific">Clavelina lepadiformis</name>
    <name type="common">Light-bulb sea squirt</name>
    <name type="synonym">Ascidia lepadiformis</name>
    <dbReference type="NCBI Taxonomy" id="159417"/>
    <lineage>
        <taxon>Eukaryota</taxon>
        <taxon>Metazoa</taxon>
        <taxon>Chordata</taxon>
        <taxon>Tunicata</taxon>
        <taxon>Ascidiacea</taxon>
        <taxon>Aplousobranchia</taxon>
        <taxon>Clavelinidae</taxon>
        <taxon>Clavelina</taxon>
    </lineage>
</organism>